<feature type="domain" description="Peptidase M16 C-terminal" evidence="4">
    <location>
        <begin position="230"/>
        <end position="408"/>
    </location>
</feature>
<protein>
    <submittedName>
        <fullName evidence="5">Insulinase family protein</fullName>
    </submittedName>
</protein>
<dbReference type="SUPFAM" id="SSF63411">
    <property type="entry name" value="LuxS/MPP-like metallohydrolase"/>
    <property type="match status" value="2"/>
</dbReference>
<dbReference type="PANTHER" id="PTHR11851:SF224">
    <property type="entry name" value="PROCESSING PROTEASE"/>
    <property type="match status" value="1"/>
</dbReference>
<evidence type="ECO:0000256" key="1">
    <source>
        <dbReference type="SAM" id="MobiDB-lite"/>
    </source>
</evidence>
<dbReference type="PANTHER" id="PTHR11851">
    <property type="entry name" value="METALLOPROTEASE"/>
    <property type="match status" value="1"/>
</dbReference>
<dbReference type="InterPro" id="IPR011249">
    <property type="entry name" value="Metalloenz_LuxS/M16"/>
</dbReference>
<dbReference type="EMBL" id="JAXIVS010000014">
    <property type="protein sequence ID" value="MDY7231226.1"/>
    <property type="molecule type" value="Genomic_DNA"/>
</dbReference>
<dbReference type="Pfam" id="PF00675">
    <property type="entry name" value="Peptidase_M16"/>
    <property type="match status" value="1"/>
</dbReference>
<proteinExistence type="predicted"/>
<gene>
    <name evidence="5" type="ORF">SYV04_32855</name>
</gene>
<keyword evidence="2" id="KW-0732">Signal</keyword>
<dbReference type="RefSeq" id="WP_321549941.1">
    <property type="nucleotide sequence ID" value="NZ_JAXIVS010000014.1"/>
</dbReference>
<evidence type="ECO:0000313" key="6">
    <source>
        <dbReference type="Proteomes" id="UP001291309"/>
    </source>
</evidence>
<feature type="compositionally biased region" description="Basic and acidic residues" evidence="1">
    <location>
        <begin position="40"/>
        <end position="49"/>
    </location>
</feature>
<evidence type="ECO:0000259" key="3">
    <source>
        <dbReference type="Pfam" id="PF00675"/>
    </source>
</evidence>
<comment type="caution">
    <text evidence="5">The sequence shown here is derived from an EMBL/GenBank/DDBJ whole genome shotgun (WGS) entry which is preliminary data.</text>
</comment>
<dbReference type="Proteomes" id="UP001291309">
    <property type="component" value="Unassembled WGS sequence"/>
</dbReference>
<dbReference type="InterPro" id="IPR050361">
    <property type="entry name" value="MPP/UQCRC_Complex"/>
</dbReference>
<feature type="chain" id="PRO_5045725934" evidence="2">
    <location>
        <begin position="18"/>
        <end position="507"/>
    </location>
</feature>
<dbReference type="Gene3D" id="3.30.830.10">
    <property type="entry name" value="Metalloenzyme, LuxS/M16 peptidase-like"/>
    <property type="match status" value="2"/>
</dbReference>
<name>A0ABU5HD93_9BACT</name>
<evidence type="ECO:0000259" key="4">
    <source>
        <dbReference type="Pfam" id="PF05193"/>
    </source>
</evidence>
<dbReference type="InterPro" id="IPR007863">
    <property type="entry name" value="Peptidase_M16_C"/>
</dbReference>
<feature type="domain" description="Peptidase M16 N-terminal" evidence="3">
    <location>
        <begin position="84"/>
        <end position="188"/>
    </location>
</feature>
<organism evidence="5 6">
    <name type="scientific">Hyalangium rubrum</name>
    <dbReference type="NCBI Taxonomy" id="3103134"/>
    <lineage>
        <taxon>Bacteria</taxon>
        <taxon>Pseudomonadati</taxon>
        <taxon>Myxococcota</taxon>
        <taxon>Myxococcia</taxon>
        <taxon>Myxococcales</taxon>
        <taxon>Cystobacterineae</taxon>
        <taxon>Archangiaceae</taxon>
        <taxon>Hyalangium</taxon>
    </lineage>
</organism>
<feature type="region of interest" description="Disordered" evidence="1">
    <location>
        <begin position="18"/>
        <end position="60"/>
    </location>
</feature>
<dbReference type="InterPro" id="IPR011765">
    <property type="entry name" value="Pept_M16_N"/>
</dbReference>
<dbReference type="PROSITE" id="PS51257">
    <property type="entry name" value="PROKAR_LIPOPROTEIN"/>
    <property type="match status" value="1"/>
</dbReference>
<evidence type="ECO:0000256" key="2">
    <source>
        <dbReference type="SAM" id="SignalP"/>
    </source>
</evidence>
<feature type="signal peptide" evidence="2">
    <location>
        <begin position="1"/>
        <end position="17"/>
    </location>
</feature>
<feature type="compositionally biased region" description="Low complexity" evidence="1">
    <location>
        <begin position="18"/>
        <end position="37"/>
    </location>
</feature>
<dbReference type="Pfam" id="PF05193">
    <property type="entry name" value="Peptidase_M16_C"/>
    <property type="match status" value="1"/>
</dbReference>
<reference evidence="5 6" key="1">
    <citation type="submission" date="2023-12" db="EMBL/GenBank/DDBJ databases">
        <title>the genome sequence of Hyalangium sp. s54d21.</title>
        <authorList>
            <person name="Zhang X."/>
        </authorList>
    </citation>
    <scope>NUCLEOTIDE SEQUENCE [LARGE SCALE GENOMIC DNA]</scope>
    <source>
        <strain evidence="6">s54d21</strain>
    </source>
</reference>
<keyword evidence="6" id="KW-1185">Reference proteome</keyword>
<sequence length="507" mass="53609">MRRLLMALCTLALTACATTPEPAPQPEQATPVTAPQPEAAKPEDPEAFRAKMPQPAKPPDLVLPTFEEARLDNGLTVLVSTRRQLPLVYVGMAFAAGSAQDPAGLAGASDIAYKMLLEGAGGKDTIALDNAFADLGVSPSVSVNPDGAFVGVRVLTRNVEPALALLSDVVRKPTFAPKDFERRKKQQLADLVRRMGSPSFLAQQAYLTAVFGEKHPYAHPVGGVPSTVEKVSLQDVKRFYQQQVGPKAAALVVTGDVTKEQALAWAQKHFGDWKGAAALPPVPPAPPVPPRELVRLVAKPGLEQTFVMVGRPGIAIGHSDEYALELATTVFGGFFGSRLNMNLREAKGYTYGAGAGSDARLGVGPLTVYSAVRANVTGPAVTEFMRELTDIKARPITSQELEAAREGLIRAYPGSFETVSGLGASAAALFFKRRPMDEFARTVAGLEKATPAEVQRVAEAYLNPAVMQIILVGDPELVRTQVGPLNLGRLTPVEVAGAGAPAAAGKK</sequence>
<accession>A0ABU5HD93</accession>
<evidence type="ECO:0000313" key="5">
    <source>
        <dbReference type="EMBL" id="MDY7231226.1"/>
    </source>
</evidence>